<proteinExistence type="predicted"/>
<organism evidence="2 3">
    <name type="scientific">Phytophthora fragariae</name>
    <dbReference type="NCBI Taxonomy" id="53985"/>
    <lineage>
        <taxon>Eukaryota</taxon>
        <taxon>Sar</taxon>
        <taxon>Stramenopiles</taxon>
        <taxon>Oomycota</taxon>
        <taxon>Peronosporomycetes</taxon>
        <taxon>Peronosporales</taxon>
        <taxon>Peronosporaceae</taxon>
        <taxon>Phytophthora</taxon>
    </lineage>
</organism>
<dbReference type="Proteomes" id="UP000486351">
    <property type="component" value="Unassembled WGS sequence"/>
</dbReference>
<reference evidence="2 3" key="1">
    <citation type="submission" date="2018-09" db="EMBL/GenBank/DDBJ databases">
        <title>Genomic investigation of the strawberry pathogen Phytophthora fragariae indicates pathogenicity is determined by transcriptional variation in three key races.</title>
        <authorList>
            <person name="Adams T.M."/>
            <person name="Armitage A.D."/>
            <person name="Sobczyk M.K."/>
            <person name="Bates H.J."/>
            <person name="Dunwell J.M."/>
            <person name="Nellist C.F."/>
            <person name="Harrison R.J."/>
        </authorList>
    </citation>
    <scope>NUCLEOTIDE SEQUENCE [LARGE SCALE GENOMIC DNA]</scope>
    <source>
        <strain evidence="2 3">NOV-77</strain>
    </source>
</reference>
<comment type="caution">
    <text evidence="2">The sequence shown here is derived from an EMBL/GenBank/DDBJ whole genome shotgun (WGS) entry which is preliminary data.</text>
</comment>
<feature type="compositionally biased region" description="Pro residues" evidence="1">
    <location>
        <begin position="19"/>
        <end position="33"/>
    </location>
</feature>
<dbReference type="AlphaFoldDB" id="A0A6G0RS15"/>
<feature type="region of interest" description="Disordered" evidence="1">
    <location>
        <begin position="122"/>
        <end position="193"/>
    </location>
</feature>
<accession>A0A6G0RS15</accession>
<feature type="region of interest" description="Disordered" evidence="1">
    <location>
        <begin position="1"/>
        <end position="105"/>
    </location>
</feature>
<feature type="compositionally biased region" description="Low complexity" evidence="1">
    <location>
        <begin position="122"/>
        <end position="137"/>
    </location>
</feature>
<evidence type="ECO:0000313" key="3">
    <source>
        <dbReference type="Proteomes" id="UP000486351"/>
    </source>
</evidence>
<sequence>MPAFALPASPSSSPVAASSPPPTQQPAVAPPATSPATASIPPAATPTQPAPTVGSGEDAARPPLAGGLTHRASKRLQKRKADVAARSAERKSKLARSAPPPSGFSLEALLAAPPVLAAAPAVRTKAAGKQKAGSASRAARKPTQPTGPATSDAATSGGSGGAPTLVSGAKAPDRHRRVATASPSPARHTVIYLDSPMPPVSGASGVTLARTAFPPMPNASRDGDTEENFDLASFLESTSAPPPGGATRPSDAGYLHTQPAQTTADEAVARLIAQVGSLSEIVLALRDQLVTSTVPTRSSMPASTPHMLAVGAAAAGTSWTLPAAGMHALPPARLRKLRASSFPATGNRSRSDYAPHPTHLLAAHRSIASLYRQDATFTQPTDTVIGFRSAPDIPFDITIPTASALYCVRLGSQGLSLPHFRPLSDDERLTRSSNNANFSLDFSTALQPPQAPTSCTSNDDILLALSGLSAFANAFWYTHMNRLLDRIRRFVSDNQTADPGNTPMRVKRTLQYANLAYQHHVQNPPPRVTQLRPDQTAA</sequence>
<dbReference type="EMBL" id="QXFY01000575">
    <property type="protein sequence ID" value="KAE9340589.1"/>
    <property type="molecule type" value="Genomic_DNA"/>
</dbReference>
<feature type="compositionally biased region" description="Low complexity" evidence="1">
    <location>
        <begin position="34"/>
        <end position="53"/>
    </location>
</feature>
<feature type="compositionally biased region" description="Low complexity" evidence="1">
    <location>
        <begin position="7"/>
        <end position="18"/>
    </location>
</feature>
<feature type="compositionally biased region" description="Basic and acidic residues" evidence="1">
    <location>
        <begin position="79"/>
        <end position="92"/>
    </location>
</feature>
<evidence type="ECO:0000256" key="1">
    <source>
        <dbReference type="SAM" id="MobiDB-lite"/>
    </source>
</evidence>
<evidence type="ECO:0000313" key="2">
    <source>
        <dbReference type="EMBL" id="KAE9340589.1"/>
    </source>
</evidence>
<feature type="compositionally biased region" description="Low complexity" evidence="1">
    <location>
        <begin position="146"/>
        <end position="156"/>
    </location>
</feature>
<protein>
    <submittedName>
        <fullName evidence="2">Uncharacterized protein</fullName>
    </submittedName>
</protein>
<name>A0A6G0RS15_9STRA</name>
<gene>
    <name evidence="2" type="ORF">PF008_g11034</name>
</gene>